<dbReference type="EMBL" id="WUEP01000022">
    <property type="protein sequence ID" value="NEH94313.1"/>
    <property type="molecule type" value="Genomic_DNA"/>
</dbReference>
<dbReference type="NCBIfam" id="TIGR01845">
    <property type="entry name" value="outer_NodT"/>
    <property type="match status" value="1"/>
</dbReference>
<keyword evidence="2" id="KW-0812">Transmembrane</keyword>
<organism evidence="3 4">
    <name type="scientific">Rhizobium laguerreae</name>
    <dbReference type="NCBI Taxonomy" id="1076926"/>
    <lineage>
        <taxon>Bacteria</taxon>
        <taxon>Pseudomonadati</taxon>
        <taxon>Pseudomonadota</taxon>
        <taxon>Alphaproteobacteria</taxon>
        <taxon>Hyphomicrobiales</taxon>
        <taxon>Rhizobiaceae</taxon>
        <taxon>Rhizobium/Agrobacterium group</taxon>
        <taxon>Rhizobium</taxon>
    </lineage>
</organism>
<dbReference type="Gene3D" id="2.20.200.10">
    <property type="entry name" value="Outer membrane efflux proteins (OEP)"/>
    <property type="match status" value="1"/>
</dbReference>
<dbReference type="RefSeq" id="WP_163881754.1">
    <property type="nucleotide sequence ID" value="NZ_WUEP01000022.1"/>
</dbReference>
<keyword evidence="2" id="KW-0564">Palmitate</keyword>
<dbReference type="PANTHER" id="PTHR30203">
    <property type="entry name" value="OUTER MEMBRANE CATION EFFLUX PROTEIN"/>
    <property type="match status" value="1"/>
</dbReference>
<protein>
    <submittedName>
        <fullName evidence="3">Efflux transporter outer membrane subunit</fullName>
    </submittedName>
</protein>
<comment type="subcellular location">
    <subcellularLocation>
        <location evidence="2">Cell membrane</location>
        <topology evidence="2">Lipid-anchor</topology>
    </subcellularLocation>
</comment>
<dbReference type="SUPFAM" id="SSF56954">
    <property type="entry name" value="Outer membrane efflux proteins (OEP)"/>
    <property type="match status" value="1"/>
</dbReference>
<dbReference type="Proteomes" id="UP000468864">
    <property type="component" value="Unassembled WGS sequence"/>
</dbReference>
<dbReference type="PANTHER" id="PTHR30203:SF30">
    <property type="entry name" value="OUTER MEMBRANE PROTEIN-RELATED"/>
    <property type="match status" value="1"/>
</dbReference>
<evidence type="ECO:0000313" key="4">
    <source>
        <dbReference type="Proteomes" id="UP000468864"/>
    </source>
</evidence>
<dbReference type="InterPro" id="IPR010131">
    <property type="entry name" value="MdtP/NodT-like"/>
</dbReference>
<evidence type="ECO:0000256" key="1">
    <source>
        <dbReference type="ARBA" id="ARBA00007613"/>
    </source>
</evidence>
<dbReference type="GO" id="GO:0005886">
    <property type="term" value="C:plasma membrane"/>
    <property type="evidence" value="ECO:0007669"/>
    <property type="project" value="UniProtKB-SubCell"/>
</dbReference>
<keyword evidence="2" id="KW-0472">Membrane</keyword>
<keyword evidence="2" id="KW-0449">Lipoprotein</keyword>
<reference evidence="3 4" key="1">
    <citation type="submission" date="2019-12" db="EMBL/GenBank/DDBJ databases">
        <title>Rhizobium genotypes associated with high levels of biological nitrogen fixation by grain legumes in a temperate-maritime cropping system.</title>
        <authorList>
            <person name="Maluk M."/>
            <person name="Francesc Ferrando Molina F."/>
            <person name="Lopez Del Egido L."/>
            <person name="Lafos M."/>
            <person name="Langarica-Fuentes A."/>
            <person name="Gebre Yohannes G."/>
            <person name="Young M.W."/>
            <person name="Martin P."/>
            <person name="Gantlett R."/>
            <person name="Kenicer G."/>
            <person name="Hawes C."/>
            <person name="Begg G.S."/>
            <person name="Quilliam R.S."/>
            <person name="Squire G.R."/>
            <person name="Poole P.S."/>
            <person name="Young P.W."/>
            <person name="Iannetta P.M."/>
            <person name="James E.K."/>
        </authorList>
    </citation>
    <scope>NUCLEOTIDE SEQUENCE [LARGE SCALE GENOMIC DNA]</scope>
    <source>
        <strain evidence="3 4">JHI2449</strain>
    </source>
</reference>
<dbReference type="Pfam" id="PF02321">
    <property type="entry name" value="OEP"/>
    <property type="match status" value="2"/>
</dbReference>
<comment type="caution">
    <text evidence="3">The sequence shown here is derived from an EMBL/GenBank/DDBJ whole genome shotgun (WGS) entry which is preliminary data.</text>
</comment>
<dbReference type="Gene3D" id="1.20.1600.10">
    <property type="entry name" value="Outer membrane efflux proteins (OEP)"/>
    <property type="match status" value="1"/>
</dbReference>
<keyword evidence="2" id="KW-1134">Transmembrane beta strand</keyword>
<evidence type="ECO:0000313" key="3">
    <source>
        <dbReference type="EMBL" id="NEH94313.1"/>
    </source>
</evidence>
<dbReference type="PROSITE" id="PS51257">
    <property type="entry name" value="PROKAR_LIPOPROTEIN"/>
    <property type="match status" value="1"/>
</dbReference>
<keyword evidence="2" id="KW-0732">Signal</keyword>
<evidence type="ECO:0000256" key="2">
    <source>
        <dbReference type="RuleBase" id="RU362097"/>
    </source>
</evidence>
<gene>
    <name evidence="3" type="ORF">GR206_25435</name>
</gene>
<dbReference type="AlphaFoldDB" id="A0A6N9ZLI2"/>
<comment type="similarity">
    <text evidence="1 2">Belongs to the outer membrane factor (OMF) (TC 1.B.17) family.</text>
</comment>
<dbReference type="InterPro" id="IPR003423">
    <property type="entry name" value="OMP_efflux"/>
</dbReference>
<proteinExistence type="inferred from homology"/>
<accession>A0A6N9ZLI2</accession>
<sequence>MHSLRLAAAVLPLLLSSCMLGPDYASPETPLPAKFSEGGKQSVGDVAVSAWWNSFSDRTLNQYVATGLDENLSVQQALERINAAAADVTITGAGGLPNLDFGASHTICKARDVTSTQNISGGQLSLNWLLDVFGQYRRSTESALASLDSAHAAVDIAKLALIKDLVSSYIDARYYQQRVSISRANLKSRQETYDLTNFQFEAGAASRLDVSQAEALVQSTIAELPSLELNFRVSAHHIATLIALPSEMVVKQLQKNEGQPVYREKINAGIPADLIRNRPDIREAERNLAAATAKIGVAEARLYPAITLSGSITPSYINQRGRRGDISKWSFGPSLDLPILDGGRLRANVETSKSAAAAAYISWKSTVLTAVQEVQDALTAARRDVRTVNSRHRQVETTEETLKLSVDSYKDGASSLLDVLDAQRQVSSAQAGLATAIQKLAKDHVQLNVAIGGGFAAPMVASPWVEASRVSQQMQTSGRTRSSRALHCEMF</sequence>
<feature type="signal peptide" evidence="2">
    <location>
        <begin position="1"/>
        <end position="21"/>
    </location>
</feature>
<dbReference type="GO" id="GO:0015562">
    <property type="term" value="F:efflux transmembrane transporter activity"/>
    <property type="evidence" value="ECO:0007669"/>
    <property type="project" value="InterPro"/>
</dbReference>
<name>A0A6N9ZLI2_9HYPH</name>
<feature type="chain" id="PRO_5027163330" evidence="2">
    <location>
        <begin position="22"/>
        <end position="491"/>
    </location>
</feature>